<feature type="region of interest" description="Disordered" evidence="1">
    <location>
        <begin position="178"/>
        <end position="234"/>
    </location>
</feature>
<accession>A0A1J7J8P5</accession>
<evidence type="ECO:0000313" key="2">
    <source>
        <dbReference type="EMBL" id="OIW26168.1"/>
    </source>
</evidence>
<feature type="compositionally biased region" description="Polar residues" evidence="1">
    <location>
        <begin position="402"/>
        <end position="419"/>
    </location>
</feature>
<evidence type="ECO:0000256" key="1">
    <source>
        <dbReference type="SAM" id="MobiDB-lite"/>
    </source>
</evidence>
<dbReference type="InParanoid" id="A0A1J7J8P5"/>
<keyword evidence="3" id="KW-1185">Reference proteome</keyword>
<gene>
    <name evidence="2" type="ORF">CONLIGDRAFT_717790</name>
</gene>
<organism evidence="2 3">
    <name type="scientific">Coniochaeta ligniaria NRRL 30616</name>
    <dbReference type="NCBI Taxonomy" id="1408157"/>
    <lineage>
        <taxon>Eukaryota</taxon>
        <taxon>Fungi</taxon>
        <taxon>Dikarya</taxon>
        <taxon>Ascomycota</taxon>
        <taxon>Pezizomycotina</taxon>
        <taxon>Sordariomycetes</taxon>
        <taxon>Sordariomycetidae</taxon>
        <taxon>Coniochaetales</taxon>
        <taxon>Coniochaetaceae</taxon>
        <taxon>Coniochaeta</taxon>
    </lineage>
</organism>
<evidence type="ECO:0000313" key="3">
    <source>
        <dbReference type="Proteomes" id="UP000182658"/>
    </source>
</evidence>
<feature type="compositionally biased region" description="Basic and acidic residues" evidence="1">
    <location>
        <begin position="422"/>
        <end position="441"/>
    </location>
</feature>
<proteinExistence type="predicted"/>
<sequence length="448" mass="48374">MSAKVDSWETILEAVHNPGLWTPKKNAAERDSARVKLWGTIKRLGFTDSAARGITNRWVQKVFPNEKTPKVKNGRPKKTDPRLNGGNSRPTQSDDAFIADVVDYVKVSLGTIGDMDLSKQSDQGCWAQLLESGGIDVDLRSVILDLDRDRLTPCLDIIEDYITKRYNEIKAGSINPTCDGGLDVPGPGVVQPPDGQQSNPFSSPTPGPSSRQIHGHVSGQSSSQTRLFPGRHPIPDAVERSRQRFAAARGFQPEDDGIYFQPNTGYDASQPRQRSGPSASRVGTGQADQGQMTEASGASSRMAQGSDGCNDDIDSPAQPQSRVYGPNYADTDHHANDGGGIQTAGPSAFQASSVGTSLGPTSSQPSSEPRFAAQPPRLTSDNTGLWRHILANNSDYGRVPMASSSMTPSGISHHASSSICREATRLETETRPRTRTRDPKRPRFWAGQ</sequence>
<feature type="compositionally biased region" description="Polar residues" evidence="1">
    <location>
        <begin position="261"/>
        <end position="303"/>
    </location>
</feature>
<feature type="compositionally biased region" description="Polar residues" evidence="1">
    <location>
        <begin position="349"/>
        <end position="367"/>
    </location>
</feature>
<feature type="compositionally biased region" description="Low complexity" evidence="1">
    <location>
        <begin position="179"/>
        <end position="197"/>
    </location>
</feature>
<dbReference type="EMBL" id="KV875101">
    <property type="protein sequence ID" value="OIW26168.1"/>
    <property type="molecule type" value="Genomic_DNA"/>
</dbReference>
<reference evidence="2 3" key="1">
    <citation type="submission" date="2016-10" db="EMBL/GenBank/DDBJ databases">
        <title>Draft genome sequence of Coniochaeta ligniaria NRRL30616, a lignocellulolytic fungus for bioabatement of inhibitors in plant biomass hydrolysates.</title>
        <authorList>
            <consortium name="DOE Joint Genome Institute"/>
            <person name="Jimenez D.J."/>
            <person name="Hector R.E."/>
            <person name="Riley R."/>
            <person name="Sun H."/>
            <person name="Grigoriev I.V."/>
            <person name="Van Elsas J.D."/>
            <person name="Nichols N.N."/>
        </authorList>
    </citation>
    <scope>NUCLEOTIDE SEQUENCE [LARGE SCALE GENOMIC DNA]</scope>
    <source>
        <strain evidence="2 3">NRRL 30616</strain>
    </source>
</reference>
<feature type="region of interest" description="Disordered" evidence="1">
    <location>
        <begin position="65"/>
        <end position="93"/>
    </location>
</feature>
<dbReference type="Proteomes" id="UP000182658">
    <property type="component" value="Unassembled WGS sequence"/>
</dbReference>
<protein>
    <submittedName>
        <fullName evidence="2">Uncharacterized protein</fullName>
    </submittedName>
</protein>
<feature type="region of interest" description="Disordered" evidence="1">
    <location>
        <begin position="400"/>
        <end position="448"/>
    </location>
</feature>
<feature type="region of interest" description="Disordered" evidence="1">
    <location>
        <begin position="250"/>
        <end position="380"/>
    </location>
</feature>
<feature type="compositionally biased region" description="Polar residues" evidence="1">
    <location>
        <begin position="198"/>
        <end position="226"/>
    </location>
</feature>
<name>A0A1J7J8P5_9PEZI</name>
<dbReference type="AlphaFoldDB" id="A0A1J7J8P5"/>